<proteinExistence type="predicted"/>
<dbReference type="Gene3D" id="3.40.50.1820">
    <property type="entry name" value="alpha/beta hydrolase"/>
    <property type="match status" value="1"/>
</dbReference>
<keyword evidence="2" id="KW-1185">Reference proteome</keyword>
<dbReference type="InterPro" id="IPR029058">
    <property type="entry name" value="AB_hydrolase_fold"/>
</dbReference>
<dbReference type="AlphaFoldDB" id="A0A834JD33"/>
<organism evidence="1 2">
    <name type="scientific">Vespula vulgaris</name>
    <name type="common">Yellow jacket</name>
    <name type="synonym">Wasp</name>
    <dbReference type="NCBI Taxonomy" id="7454"/>
    <lineage>
        <taxon>Eukaryota</taxon>
        <taxon>Metazoa</taxon>
        <taxon>Ecdysozoa</taxon>
        <taxon>Arthropoda</taxon>
        <taxon>Hexapoda</taxon>
        <taxon>Insecta</taxon>
        <taxon>Pterygota</taxon>
        <taxon>Neoptera</taxon>
        <taxon>Endopterygota</taxon>
        <taxon>Hymenoptera</taxon>
        <taxon>Apocrita</taxon>
        <taxon>Aculeata</taxon>
        <taxon>Vespoidea</taxon>
        <taxon>Vespidae</taxon>
        <taxon>Vespinae</taxon>
        <taxon>Vespula</taxon>
    </lineage>
</organism>
<dbReference type="EMBL" id="JACSEA010000015">
    <property type="protein sequence ID" value="KAF7384884.1"/>
    <property type="molecule type" value="Genomic_DNA"/>
</dbReference>
<gene>
    <name evidence="1" type="ORF">HZH66_011970</name>
</gene>
<reference evidence="1" key="1">
    <citation type="journal article" date="2020" name="G3 (Bethesda)">
        <title>High-Quality Assemblies for Three Invasive Social Wasps from the &lt;i&gt;Vespula&lt;/i&gt; Genus.</title>
        <authorList>
            <person name="Harrop T.W.R."/>
            <person name="Guhlin J."/>
            <person name="McLaughlin G.M."/>
            <person name="Permina E."/>
            <person name="Stockwell P."/>
            <person name="Gilligan J."/>
            <person name="Le Lec M.F."/>
            <person name="Gruber M.A.M."/>
            <person name="Quinn O."/>
            <person name="Lovegrove M."/>
            <person name="Duncan E.J."/>
            <person name="Remnant E.J."/>
            <person name="Van Eeckhoven J."/>
            <person name="Graham B."/>
            <person name="Knapp R.A."/>
            <person name="Langford K.W."/>
            <person name="Kronenberg Z."/>
            <person name="Press M.O."/>
            <person name="Eacker S.M."/>
            <person name="Wilson-Rankin E.E."/>
            <person name="Purcell J."/>
            <person name="Lester P.J."/>
            <person name="Dearden P.K."/>
        </authorList>
    </citation>
    <scope>NUCLEOTIDE SEQUENCE</scope>
    <source>
        <strain evidence="1">Marl-1</strain>
    </source>
</reference>
<comment type="caution">
    <text evidence="1">The sequence shown here is derived from an EMBL/GenBank/DDBJ whole genome shotgun (WGS) entry which is preliminary data.</text>
</comment>
<protein>
    <submittedName>
        <fullName evidence="1">Uncharacterized protein</fullName>
    </submittedName>
</protein>
<accession>A0A834JD33</accession>
<evidence type="ECO:0000313" key="1">
    <source>
        <dbReference type="EMBL" id="KAF7384884.1"/>
    </source>
</evidence>
<name>A0A834JD33_VESVU</name>
<sequence length="77" mass="9099">MRFGCFSNLSQLRFRYLTISELTENWLECGFHVIDIVLYFLSISRNLIYIDNPVGTGYFTRNDKDYASNEIQVARYS</sequence>
<evidence type="ECO:0000313" key="2">
    <source>
        <dbReference type="Proteomes" id="UP000614350"/>
    </source>
</evidence>
<dbReference type="Proteomes" id="UP000614350">
    <property type="component" value="Unassembled WGS sequence"/>
</dbReference>